<keyword evidence="7 10" id="KW-0067">ATP-binding</keyword>
<evidence type="ECO:0000256" key="9">
    <source>
        <dbReference type="ARBA" id="ARBA00048721"/>
    </source>
</evidence>
<keyword evidence="14" id="KW-1185">Reference proteome</keyword>
<evidence type="ECO:0000313" key="14">
    <source>
        <dbReference type="Proteomes" id="UP000472971"/>
    </source>
</evidence>
<dbReference type="Proteomes" id="UP000472971">
    <property type="component" value="Unassembled WGS sequence"/>
</dbReference>
<dbReference type="GO" id="GO:0004515">
    <property type="term" value="F:nicotinate-nucleotide adenylyltransferase activity"/>
    <property type="evidence" value="ECO:0007669"/>
    <property type="project" value="UniProtKB-UniRule"/>
</dbReference>
<accession>A0A6B3W5E1</accession>
<dbReference type="PANTHER" id="PTHR39321">
    <property type="entry name" value="NICOTINATE-NUCLEOTIDE ADENYLYLTRANSFERASE-RELATED"/>
    <property type="match status" value="1"/>
</dbReference>
<comment type="catalytic activity">
    <reaction evidence="9 10">
        <text>nicotinate beta-D-ribonucleotide + ATP + H(+) = deamido-NAD(+) + diphosphate</text>
        <dbReference type="Rhea" id="RHEA:22860"/>
        <dbReference type="ChEBI" id="CHEBI:15378"/>
        <dbReference type="ChEBI" id="CHEBI:30616"/>
        <dbReference type="ChEBI" id="CHEBI:33019"/>
        <dbReference type="ChEBI" id="CHEBI:57502"/>
        <dbReference type="ChEBI" id="CHEBI:58437"/>
        <dbReference type="EC" id="2.7.7.18"/>
    </reaction>
</comment>
<keyword evidence="6 10" id="KW-0547">Nucleotide-binding</keyword>
<dbReference type="InterPro" id="IPR014729">
    <property type="entry name" value="Rossmann-like_a/b/a_fold"/>
</dbReference>
<dbReference type="GO" id="GO:0009435">
    <property type="term" value="P:NAD+ biosynthetic process"/>
    <property type="evidence" value="ECO:0007669"/>
    <property type="project" value="UniProtKB-UniRule"/>
</dbReference>
<dbReference type="Pfam" id="PF01467">
    <property type="entry name" value="CTP_transf_like"/>
    <property type="match status" value="1"/>
</dbReference>
<reference evidence="12 15" key="2">
    <citation type="submission" date="2020-07" db="EMBL/GenBank/DDBJ databases">
        <authorList>
            <person name="Feng H."/>
        </authorList>
    </citation>
    <scope>NUCLEOTIDE SEQUENCE [LARGE SCALE GENOMIC DNA]</scope>
    <source>
        <strain evidence="12">S-12</strain>
        <strain evidence="15">s-12</strain>
    </source>
</reference>
<dbReference type="InterPro" id="IPR004821">
    <property type="entry name" value="Cyt_trans-like"/>
</dbReference>
<evidence type="ECO:0000256" key="5">
    <source>
        <dbReference type="ARBA" id="ARBA00022695"/>
    </source>
</evidence>
<keyword evidence="3 10" id="KW-0662">Pyridine nucleotide biosynthesis</keyword>
<evidence type="ECO:0000256" key="6">
    <source>
        <dbReference type="ARBA" id="ARBA00022741"/>
    </source>
</evidence>
<sequence length="201" mass="23156">MKIGVFGSAFDPITLGHMVTMEMISDRRGFDFILLLLSSDKRIDKSRQLTANFHRLNMVKLAIDGQRKFKIETVEMNAAGWETYTYYTMKKLAKKYPNDELYFLMGADNLANISSWKYGKELIESNRFVVMGREGYDMAEMIAQDSLLTKYEHHFDCLSKGVKVETSSSFIRSRLKDGLSVKYLVPEKALQYALAHGLYKE</sequence>
<reference evidence="13 14" key="1">
    <citation type="submission" date="2020-02" db="EMBL/GenBank/DDBJ databases">
        <title>Bacillus aquiflavi sp. nov., isolated from yellow water of strong flavor Chinese baijiu in Yibin region of China.</title>
        <authorList>
            <person name="Xie J."/>
        </authorList>
    </citation>
    <scope>NUCLEOTIDE SEQUENCE [LARGE SCALE GENOMIC DNA]</scope>
    <source>
        <strain evidence="13 14">3H-10</strain>
    </source>
</reference>
<gene>
    <name evidence="10 13" type="primary">nadD</name>
    <name evidence="13" type="ORF">G4D64_16940</name>
    <name evidence="12" type="ORF">H1Z61_17040</name>
</gene>
<comment type="caution">
    <text evidence="13">The sequence shown here is derived from an EMBL/GenBank/DDBJ whole genome shotgun (WGS) entry which is preliminary data.</text>
</comment>
<comment type="similarity">
    <text evidence="10">Belongs to the NadD family.</text>
</comment>
<evidence type="ECO:0000259" key="11">
    <source>
        <dbReference type="Pfam" id="PF01467"/>
    </source>
</evidence>
<dbReference type="EC" id="2.7.7.18" evidence="10"/>
<dbReference type="GO" id="GO:0005524">
    <property type="term" value="F:ATP binding"/>
    <property type="evidence" value="ECO:0007669"/>
    <property type="project" value="UniProtKB-KW"/>
</dbReference>
<evidence type="ECO:0000256" key="8">
    <source>
        <dbReference type="ARBA" id="ARBA00023027"/>
    </source>
</evidence>
<dbReference type="UniPathway" id="UPA00253">
    <property type="reaction ID" value="UER00332"/>
</dbReference>
<dbReference type="Gene3D" id="3.40.50.620">
    <property type="entry name" value="HUPs"/>
    <property type="match status" value="1"/>
</dbReference>
<evidence type="ECO:0000256" key="10">
    <source>
        <dbReference type="HAMAP-Rule" id="MF_00244"/>
    </source>
</evidence>
<evidence type="ECO:0000256" key="1">
    <source>
        <dbReference type="ARBA" id="ARBA00002324"/>
    </source>
</evidence>
<dbReference type="PANTHER" id="PTHR39321:SF3">
    <property type="entry name" value="PHOSPHOPANTETHEINE ADENYLYLTRANSFERASE"/>
    <property type="match status" value="1"/>
</dbReference>
<dbReference type="CDD" id="cd02165">
    <property type="entry name" value="NMNAT"/>
    <property type="match status" value="1"/>
</dbReference>
<dbReference type="EMBL" id="JACEIO010000078">
    <property type="protein sequence ID" value="MBA4538785.1"/>
    <property type="molecule type" value="Genomic_DNA"/>
</dbReference>
<dbReference type="RefSeq" id="WP_163243538.1">
    <property type="nucleotide sequence ID" value="NZ_CP082780.1"/>
</dbReference>
<keyword evidence="8 10" id="KW-0520">NAD</keyword>
<dbReference type="Proteomes" id="UP000570010">
    <property type="component" value="Unassembled WGS sequence"/>
</dbReference>
<organism evidence="13 14">
    <name type="scientific">Bacillus aquiflavi</name>
    <dbReference type="NCBI Taxonomy" id="2672567"/>
    <lineage>
        <taxon>Bacteria</taxon>
        <taxon>Bacillati</taxon>
        <taxon>Bacillota</taxon>
        <taxon>Bacilli</taxon>
        <taxon>Bacillales</taxon>
        <taxon>Bacillaceae</taxon>
        <taxon>Bacillus</taxon>
    </lineage>
</organism>
<evidence type="ECO:0000256" key="2">
    <source>
        <dbReference type="ARBA" id="ARBA00005019"/>
    </source>
</evidence>
<keyword evidence="4 10" id="KW-0808">Transferase</keyword>
<dbReference type="InterPro" id="IPR005248">
    <property type="entry name" value="NadD/NMNAT"/>
</dbReference>
<dbReference type="AlphaFoldDB" id="A0A6B3W5E1"/>
<dbReference type="HAMAP" id="MF_00244">
    <property type="entry name" value="NaMN_adenylyltr"/>
    <property type="match status" value="1"/>
</dbReference>
<evidence type="ECO:0000313" key="12">
    <source>
        <dbReference type="EMBL" id="MBA4538785.1"/>
    </source>
</evidence>
<evidence type="ECO:0000313" key="15">
    <source>
        <dbReference type="Proteomes" id="UP000570010"/>
    </source>
</evidence>
<comment type="function">
    <text evidence="1 10">Catalyzes the reversible adenylation of nicotinate mononucleotide (NaMN) to nicotinic acid adenine dinucleotide (NaAD).</text>
</comment>
<dbReference type="EMBL" id="JAAIWN010000080">
    <property type="protein sequence ID" value="NEY83136.1"/>
    <property type="molecule type" value="Genomic_DNA"/>
</dbReference>
<feature type="domain" description="Cytidyltransferase-like" evidence="11">
    <location>
        <begin position="5"/>
        <end position="172"/>
    </location>
</feature>
<dbReference type="NCBIfam" id="TIGR00482">
    <property type="entry name" value="nicotinate (nicotinamide) nucleotide adenylyltransferase"/>
    <property type="match status" value="1"/>
</dbReference>
<evidence type="ECO:0000256" key="7">
    <source>
        <dbReference type="ARBA" id="ARBA00022840"/>
    </source>
</evidence>
<comment type="pathway">
    <text evidence="2 10">Cofactor biosynthesis; NAD(+) biosynthesis; deamido-NAD(+) from nicotinate D-ribonucleotide: step 1/1.</text>
</comment>
<dbReference type="SUPFAM" id="SSF52374">
    <property type="entry name" value="Nucleotidylyl transferase"/>
    <property type="match status" value="1"/>
</dbReference>
<proteinExistence type="inferred from homology"/>
<keyword evidence="5 10" id="KW-0548">Nucleotidyltransferase</keyword>
<name>A0A6B3W5E1_9BACI</name>
<evidence type="ECO:0000256" key="3">
    <source>
        <dbReference type="ARBA" id="ARBA00022642"/>
    </source>
</evidence>
<protein>
    <recommendedName>
        <fullName evidence="10">Probable nicotinate-nucleotide adenylyltransferase</fullName>
        <ecNumber evidence="10">2.7.7.18</ecNumber>
    </recommendedName>
    <alternativeName>
        <fullName evidence="10">Deamido-NAD(+) diphosphorylase</fullName>
    </alternativeName>
    <alternativeName>
        <fullName evidence="10">Deamido-NAD(+) pyrophosphorylase</fullName>
    </alternativeName>
    <alternativeName>
        <fullName evidence="10">Nicotinate mononucleotide adenylyltransferase</fullName>
        <shortName evidence="10">NaMN adenylyltransferase</shortName>
    </alternativeName>
</protein>
<evidence type="ECO:0000313" key="13">
    <source>
        <dbReference type="EMBL" id="NEY83136.1"/>
    </source>
</evidence>
<evidence type="ECO:0000256" key="4">
    <source>
        <dbReference type="ARBA" id="ARBA00022679"/>
    </source>
</evidence>